<reference evidence="3 5" key="2">
    <citation type="submission" date="2018-03" db="EMBL/GenBank/DDBJ databases">
        <authorList>
            <person name="Fogelqvist J."/>
        </authorList>
    </citation>
    <scope>NUCLEOTIDE SEQUENCE [LARGE SCALE GENOMIC DNA]</scope>
</reference>
<dbReference type="AlphaFoldDB" id="A0A0G4J1X1"/>
<name>A0A0G4J1X1_PLABS</name>
<evidence type="ECO:0000313" key="5">
    <source>
        <dbReference type="Proteomes" id="UP000290189"/>
    </source>
</evidence>
<sequence length="176" mass="19926">MLVDHRRQAGQLSFRDRRTLRRQLARARHQVKGKRNKDGETVRLARALAESEAQLAQCRSELEQLKRSIAAADESEWVSDAEQVLDPDAILSDEWRSDIEGVLDGSDHDEEPLPDVAAVSIEDDFQDDDTGVNPFGDDSLRETLQQDGHGWIHDLERPLDARVTVRARYQLGRASC</sequence>
<organism evidence="2 4">
    <name type="scientific">Plasmodiophora brassicae</name>
    <name type="common">Clubroot disease agent</name>
    <dbReference type="NCBI Taxonomy" id="37360"/>
    <lineage>
        <taxon>Eukaryota</taxon>
        <taxon>Sar</taxon>
        <taxon>Rhizaria</taxon>
        <taxon>Endomyxa</taxon>
        <taxon>Phytomyxea</taxon>
        <taxon>Plasmodiophorida</taxon>
        <taxon>Plasmodiophoridae</taxon>
        <taxon>Plasmodiophora</taxon>
    </lineage>
</organism>
<dbReference type="EMBL" id="CDSF01000112">
    <property type="protein sequence ID" value="CEP01527.1"/>
    <property type="molecule type" value="Genomic_DNA"/>
</dbReference>
<evidence type="ECO:0000313" key="4">
    <source>
        <dbReference type="Proteomes" id="UP000039324"/>
    </source>
</evidence>
<evidence type="ECO:0000313" key="2">
    <source>
        <dbReference type="EMBL" id="CEP01527.1"/>
    </source>
</evidence>
<keyword evidence="4" id="KW-1185">Reference proteome</keyword>
<keyword evidence="1" id="KW-0175">Coiled coil</keyword>
<dbReference type="Proteomes" id="UP000290189">
    <property type="component" value="Unassembled WGS sequence"/>
</dbReference>
<gene>
    <name evidence="2" type="ORF">PBRA_002133</name>
    <name evidence="3" type="ORF">PLBR_LOCUS409</name>
</gene>
<evidence type="ECO:0000256" key="1">
    <source>
        <dbReference type="SAM" id="Coils"/>
    </source>
</evidence>
<reference evidence="2 4" key="1">
    <citation type="submission" date="2015-02" db="EMBL/GenBank/DDBJ databases">
        <authorList>
            <person name="Chooi Y.-H."/>
        </authorList>
    </citation>
    <scope>NUCLEOTIDE SEQUENCE [LARGE SCALE GENOMIC DNA]</scope>
    <source>
        <strain evidence="2">E3</strain>
    </source>
</reference>
<feature type="coiled-coil region" evidence="1">
    <location>
        <begin position="17"/>
        <end position="75"/>
    </location>
</feature>
<dbReference type="Proteomes" id="UP000039324">
    <property type="component" value="Unassembled WGS sequence"/>
</dbReference>
<geneLocation type="mitochondrion" evidence="3"/>
<dbReference type="EMBL" id="OVEO01000001">
    <property type="protein sequence ID" value="SPQ93194.1"/>
    <property type="molecule type" value="Genomic_DNA"/>
</dbReference>
<evidence type="ECO:0000313" key="3">
    <source>
        <dbReference type="EMBL" id="SPQ93194.1"/>
    </source>
</evidence>
<proteinExistence type="predicted"/>
<accession>A0A0G4J1X1</accession>
<protein>
    <submittedName>
        <fullName evidence="2">Uncharacterized protein</fullName>
    </submittedName>
</protein>
<keyword evidence="3" id="KW-0496">Mitochondrion</keyword>